<evidence type="ECO:0000313" key="2">
    <source>
        <dbReference type="Proteomes" id="UP000789525"/>
    </source>
</evidence>
<dbReference type="EMBL" id="CAJVPT010001485">
    <property type="protein sequence ID" value="CAG8463279.1"/>
    <property type="molecule type" value="Genomic_DNA"/>
</dbReference>
<sequence>MSLSPYTFGSPLSSPDGTSHESGQVSLERKLRRELRKRQREQKRLEIEMELEKQAEARRRERSATLKKIEEGEEKEEIQYQEWTKKIKQLQEDGDKERQKFERELEEDILKTRKAREERRRSSSVLLASGDPLRSSRRNSVDSLASKPLGSSVDSSMRTYGSPTRASFSLSSKSKLESPETINSIGEIISESPQEAKIDAAEVTSSSSVIPESQFGDAREDHENTISPRPVIKFSDSTDNVFNNKSGYGDGSPVSPTKAAQIGEGGTRAPYEDISVTSPVIEVKDNDERLLNNLDSDLEMEISIKKDSTFEESDASGKQLSGEEVAKESETAPTKEGLSDSMLIDEHEGTSKGLPDADVKEEAETKKDSPKTPGRLNINEIFKEKESNVPPLRPKPEPPRKKTSLFTAMFEEAQKKKHESEGSSKSLSQKMSNPIVQTTTTTVVETVTSAEMVKNGEKGVEATKVEVEKTEEEEHKNQNIEIPKKGDLPRTPGRLNVKELFKARIIIGKESNAPAPLKPEPQRKKISFVGTVFEDLQRKNESNLDVPSKSPILPAGKKFSTTTTVSSITTVVKPDEVNRKDKGVVQEKLNSTPTSDNSQVTSRNEGGNEGSSKSQASRKAVLDRLPWMNQKSDDISSTSLNSSKSPAPRKLASPFLTSSNTTATTTEQSKPRIPSKLDNSISQKLEGVFGGKMPLPGMGRGGVKLGGRKVSLSGEDGDTERVKVMVGIGGNGRDEMASTDVKGEKIESEETSVDSSTSPNTLNHVTRDRPRPPGRSRPPTRPTRTVSSENKENKRLDLTESKSIDTSSNEKGVECIENTESKIAEKSNEQTLEVINTNEIPEEISVGEQSNLNNDRVNDNVDN</sequence>
<protein>
    <submittedName>
        <fullName evidence="1">17622_t:CDS:1</fullName>
    </submittedName>
</protein>
<name>A0ACA9KAY3_9GLOM</name>
<accession>A0ACA9KAY3</accession>
<dbReference type="Proteomes" id="UP000789525">
    <property type="component" value="Unassembled WGS sequence"/>
</dbReference>
<evidence type="ECO:0000313" key="1">
    <source>
        <dbReference type="EMBL" id="CAG8463279.1"/>
    </source>
</evidence>
<keyword evidence="2" id="KW-1185">Reference proteome</keyword>
<organism evidence="1 2">
    <name type="scientific">Acaulospora colombiana</name>
    <dbReference type="NCBI Taxonomy" id="27376"/>
    <lineage>
        <taxon>Eukaryota</taxon>
        <taxon>Fungi</taxon>
        <taxon>Fungi incertae sedis</taxon>
        <taxon>Mucoromycota</taxon>
        <taxon>Glomeromycotina</taxon>
        <taxon>Glomeromycetes</taxon>
        <taxon>Diversisporales</taxon>
        <taxon>Acaulosporaceae</taxon>
        <taxon>Acaulospora</taxon>
    </lineage>
</organism>
<comment type="caution">
    <text evidence="1">The sequence shown here is derived from an EMBL/GenBank/DDBJ whole genome shotgun (WGS) entry which is preliminary data.</text>
</comment>
<gene>
    <name evidence="1" type="ORF">ACOLOM_LOCUS1262</name>
</gene>
<reference evidence="1" key="1">
    <citation type="submission" date="2021-06" db="EMBL/GenBank/DDBJ databases">
        <authorList>
            <person name="Kallberg Y."/>
            <person name="Tangrot J."/>
            <person name="Rosling A."/>
        </authorList>
    </citation>
    <scope>NUCLEOTIDE SEQUENCE</scope>
    <source>
        <strain evidence="1">CL356</strain>
    </source>
</reference>
<proteinExistence type="predicted"/>